<accession>A0ABR6VJ23</accession>
<dbReference type="InterPro" id="IPR011102">
    <property type="entry name" value="Sig_transdc_His_kinase_HWE"/>
</dbReference>
<dbReference type="InterPro" id="IPR011495">
    <property type="entry name" value="Sig_transdc_His_kin_sub2_dim/P"/>
</dbReference>
<dbReference type="SMART" id="SM00387">
    <property type="entry name" value="HATPase_c"/>
    <property type="match status" value="1"/>
</dbReference>
<evidence type="ECO:0000259" key="9">
    <source>
        <dbReference type="PROSITE" id="PS50109"/>
    </source>
</evidence>
<evidence type="ECO:0000256" key="3">
    <source>
        <dbReference type="ARBA" id="ARBA00022553"/>
    </source>
</evidence>
<dbReference type="Proteomes" id="UP000606870">
    <property type="component" value="Unassembled WGS sequence"/>
</dbReference>
<dbReference type="EMBL" id="JACOGK010000005">
    <property type="protein sequence ID" value="MBC3536196.1"/>
    <property type="molecule type" value="Genomic_DNA"/>
</dbReference>
<keyword evidence="11" id="KW-1185">Reference proteome</keyword>
<dbReference type="InterPro" id="IPR005467">
    <property type="entry name" value="His_kinase_dom"/>
</dbReference>
<evidence type="ECO:0000256" key="6">
    <source>
        <dbReference type="ARBA" id="ARBA00022777"/>
    </source>
</evidence>
<comment type="catalytic activity">
    <reaction evidence="1">
        <text>ATP + protein L-histidine = ADP + protein N-phospho-L-histidine.</text>
        <dbReference type="EC" id="2.7.13.3"/>
    </reaction>
</comment>
<dbReference type="Gene3D" id="3.30.565.10">
    <property type="entry name" value="Histidine kinase-like ATPase, C-terminal domain"/>
    <property type="match status" value="1"/>
</dbReference>
<evidence type="ECO:0000256" key="5">
    <source>
        <dbReference type="ARBA" id="ARBA00022741"/>
    </source>
</evidence>
<name>A0ABR6VJ23_9FIRM</name>
<dbReference type="Pfam" id="PF12282">
    <property type="entry name" value="GAF_PdtaS"/>
    <property type="match status" value="1"/>
</dbReference>
<keyword evidence="5" id="KW-0547">Nucleotide-binding</keyword>
<dbReference type="SMART" id="SM00911">
    <property type="entry name" value="HWE_HK"/>
    <property type="match status" value="1"/>
</dbReference>
<sequence>MATIETICQTGSALSDVQIRILQNSEELLQFSSDLSHREVFVYVPGKQDDTMILAAHRQPFSRRRQGEPQKTTAGAQVTVYDEPLVWRVFQTGNPLRGAKETYYGRTEPIQCYPFVDNGGLTIGVVSFVGNVEKGRDLLTETAFLALQVPLTEHSDQLYKNLSLQDGIILVNGNGVILYADEMAESIMRLRGTVRELTGETIYNSEINLSGVKHAIETRQGSVGDVRHGQNIFTRRIIPILRRGHIDRIIAIITERTELRQKEEELMVKTSVIKEIHHRVKNNLQTIAGLLRMQMRRVQSQEAKDALNESLNRIVSISLVHETLSRHDEEIIDVSEIAERLLFLVLHSLSGSESRIVPSFHGEKMMLPSAAATSLALVLNELITNAVLHGFAGRSEGHLQVTLSRQGEQALIVVRDDGCGMAVQQEKEGRKHLGLQIVHTLVEKDLQGTVVFAPNNPEGTEVTICFPLTKGGN</sequence>
<dbReference type="Pfam" id="PF02518">
    <property type="entry name" value="HATPase_c"/>
    <property type="match status" value="1"/>
</dbReference>
<feature type="domain" description="Histidine kinase" evidence="9">
    <location>
        <begin position="275"/>
        <end position="470"/>
    </location>
</feature>
<reference evidence="10 11" key="1">
    <citation type="submission" date="2020-08" db="EMBL/GenBank/DDBJ databases">
        <authorList>
            <person name="Liu C."/>
            <person name="Sun Q."/>
        </authorList>
    </citation>
    <scope>NUCLEOTIDE SEQUENCE [LARGE SCALE GENOMIC DNA]</scope>
    <source>
        <strain evidence="10 11">NSJ-59</strain>
    </source>
</reference>
<dbReference type="InterPro" id="IPR038424">
    <property type="entry name" value="H_kinase_PdtaS_GAF_sf"/>
</dbReference>
<dbReference type="Gene3D" id="3.30.450.280">
    <property type="entry name" value="GAF domain"/>
    <property type="match status" value="1"/>
</dbReference>
<dbReference type="SUPFAM" id="SSF55874">
    <property type="entry name" value="ATPase domain of HSP90 chaperone/DNA topoisomerase II/histidine kinase"/>
    <property type="match status" value="1"/>
</dbReference>
<gene>
    <name evidence="10" type="ORF">H8J70_02850</name>
</gene>
<dbReference type="RefSeq" id="WP_186502354.1">
    <property type="nucleotide sequence ID" value="NZ_JACOGK010000005.1"/>
</dbReference>
<evidence type="ECO:0000256" key="2">
    <source>
        <dbReference type="ARBA" id="ARBA00012438"/>
    </source>
</evidence>
<dbReference type="InterPro" id="IPR036890">
    <property type="entry name" value="HATPase_C_sf"/>
</dbReference>
<evidence type="ECO:0000313" key="11">
    <source>
        <dbReference type="Proteomes" id="UP000606870"/>
    </source>
</evidence>
<evidence type="ECO:0000256" key="7">
    <source>
        <dbReference type="ARBA" id="ARBA00022840"/>
    </source>
</evidence>
<comment type="caution">
    <text evidence="10">The sequence shown here is derived from an EMBL/GenBank/DDBJ whole genome shotgun (WGS) entry which is preliminary data.</text>
</comment>
<dbReference type="InterPro" id="IPR003594">
    <property type="entry name" value="HATPase_dom"/>
</dbReference>
<evidence type="ECO:0000256" key="8">
    <source>
        <dbReference type="ARBA" id="ARBA00023012"/>
    </source>
</evidence>
<keyword evidence="8" id="KW-0902">Two-component regulatory system</keyword>
<protein>
    <recommendedName>
        <fullName evidence="2">histidine kinase</fullName>
        <ecNumber evidence="2">2.7.13.3</ecNumber>
    </recommendedName>
</protein>
<dbReference type="PANTHER" id="PTHR41523:SF8">
    <property type="entry name" value="ETHYLENE RESPONSE SENSOR PROTEIN"/>
    <property type="match status" value="1"/>
</dbReference>
<dbReference type="Pfam" id="PF07568">
    <property type="entry name" value="HisKA_2"/>
    <property type="match status" value="1"/>
</dbReference>
<keyword evidence="3" id="KW-0597">Phosphoprotein</keyword>
<organism evidence="10 11">
    <name type="scientific">Megasphaera hominis</name>
    <dbReference type="NCBI Taxonomy" id="159836"/>
    <lineage>
        <taxon>Bacteria</taxon>
        <taxon>Bacillati</taxon>
        <taxon>Bacillota</taxon>
        <taxon>Negativicutes</taxon>
        <taxon>Veillonellales</taxon>
        <taxon>Veillonellaceae</taxon>
        <taxon>Megasphaera</taxon>
    </lineage>
</organism>
<keyword evidence="6 10" id="KW-0418">Kinase</keyword>
<keyword evidence="4" id="KW-0808">Transferase</keyword>
<keyword evidence="7" id="KW-0067">ATP-binding</keyword>
<dbReference type="InterPro" id="IPR022066">
    <property type="entry name" value="PdtaS_GAF"/>
</dbReference>
<dbReference type="PROSITE" id="PS50109">
    <property type="entry name" value="HIS_KIN"/>
    <property type="match status" value="1"/>
</dbReference>
<evidence type="ECO:0000256" key="1">
    <source>
        <dbReference type="ARBA" id="ARBA00000085"/>
    </source>
</evidence>
<dbReference type="EC" id="2.7.13.3" evidence="2"/>
<dbReference type="GO" id="GO:0016301">
    <property type="term" value="F:kinase activity"/>
    <property type="evidence" value="ECO:0007669"/>
    <property type="project" value="UniProtKB-KW"/>
</dbReference>
<evidence type="ECO:0000313" key="10">
    <source>
        <dbReference type="EMBL" id="MBC3536196.1"/>
    </source>
</evidence>
<evidence type="ECO:0000256" key="4">
    <source>
        <dbReference type="ARBA" id="ARBA00022679"/>
    </source>
</evidence>
<dbReference type="Gene3D" id="3.30.450.20">
    <property type="entry name" value="PAS domain"/>
    <property type="match status" value="1"/>
</dbReference>
<dbReference type="PANTHER" id="PTHR41523">
    <property type="entry name" value="TWO-COMPONENT SYSTEM SENSOR PROTEIN"/>
    <property type="match status" value="1"/>
</dbReference>
<proteinExistence type="predicted"/>